<evidence type="ECO:0000256" key="1">
    <source>
        <dbReference type="ARBA" id="ARBA00022737"/>
    </source>
</evidence>
<dbReference type="AlphaFoldDB" id="A0A0E0CDP2"/>
<dbReference type="PANTHER" id="PTHR45883:SF2">
    <property type="entry name" value="HSC70-INTERACTING PROTEIN"/>
    <property type="match status" value="1"/>
</dbReference>
<dbReference type="Gramene" id="OMERI02G00040.4">
    <property type="protein sequence ID" value="OMERI02G00040.4"/>
    <property type="gene ID" value="OMERI02G00040"/>
</dbReference>
<reference evidence="5" key="1">
    <citation type="submission" date="2015-04" db="UniProtKB">
        <authorList>
            <consortium name="EnsemblPlants"/>
        </authorList>
    </citation>
    <scope>IDENTIFICATION</scope>
</reference>
<dbReference type="FunFam" id="6.10.250.3420:FF:000001">
    <property type="entry name" value="Hsc70-interacting protein-like protein"/>
    <property type="match status" value="1"/>
</dbReference>
<feature type="domain" description="Hsp70-interacting protein N-terminal" evidence="4">
    <location>
        <begin position="55"/>
        <end position="96"/>
    </location>
</feature>
<dbReference type="InterPro" id="IPR034649">
    <property type="entry name" value="Hip_N"/>
</dbReference>
<feature type="compositionally biased region" description="Basic residues" evidence="3">
    <location>
        <begin position="23"/>
        <end position="48"/>
    </location>
</feature>
<proteinExistence type="predicted"/>
<name>A0A0E0CDP2_9ORYZ</name>
<keyword evidence="6" id="KW-1185">Reference proteome</keyword>
<feature type="region of interest" description="Disordered" evidence="3">
    <location>
        <begin position="22"/>
        <end position="55"/>
    </location>
</feature>
<dbReference type="Proteomes" id="UP000008021">
    <property type="component" value="Chromosome 2"/>
</dbReference>
<evidence type="ECO:0000313" key="5">
    <source>
        <dbReference type="EnsemblPlants" id="OMERI02G00040.4"/>
    </source>
</evidence>
<accession>A0A0E0CDP2</accession>
<organism evidence="5">
    <name type="scientific">Oryza meridionalis</name>
    <dbReference type="NCBI Taxonomy" id="40149"/>
    <lineage>
        <taxon>Eukaryota</taxon>
        <taxon>Viridiplantae</taxon>
        <taxon>Streptophyta</taxon>
        <taxon>Embryophyta</taxon>
        <taxon>Tracheophyta</taxon>
        <taxon>Spermatophyta</taxon>
        <taxon>Magnoliopsida</taxon>
        <taxon>Liliopsida</taxon>
        <taxon>Poales</taxon>
        <taxon>Poaceae</taxon>
        <taxon>BOP clade</taxon>
        <taxon>Oryzoideae</taxon>
        <taxon>Oryzeae</taxon>
        <taxon>Oryzinae</taxon>
        <taxon>Oryza</taxon>
    </lineage>
</organism>
<dbReference type="Gene3D" id="6.10.250.3420">
    <property type="match status" value="1"/>
</dbReference>
<protein>
    <recommendedName>
        <fullName evidence="4">Hsp70-interacting protein N-terminal domain-containing protein</fullName>
    </recommendedName>
</protein>
<dbReference type="GO" id="GO:0030544">
    <property type="term" value="F:Hsp70 protein binding"/>
    <property type="evidence" value="ECO:0007669"/>
    <property type="project" value="TreeGrafter"/>
</dbReference>
<keyword evidence="2" id="KW-0802">TPR repeat</keyword>
<dbReference type="GO" id="GO:0046983">
    <property type="term" value="F:protein dimerization activity"/>
    <property type="evidence" value="ECO:0007669"/>
    <property type="project" value="InterPro"/>
</dbReference>
<dbReference type="PANTHER" id="PTHR45883">
    <property type="entry name" value="HSC70-INTERACTING PROTEIN"/>
    <property type="match status" value="1"/>
</dbReference>
<dbReference type="HOGENOM" id="CLU_2018880_0_0_1"/>
<reference evidence="5" key="2">
    <citation type="submission" date="2018-05" db="EMBL/GenBank/DDBJ databases">
        <title>OmerRS3 (Oryza meridionalis Reference Sequence Version 3).</title>
        <authorList>
            <person name="Zhang J."/>
            <person name="Kudrna D."/>
            <person name="Lee S."/>
            <person name="Talag J."/>
            <person name="Welchert J."/>
            <person name="Wing R.A."/>
        </authorList>
    </citation>
    <scope>NUCLEOTIDE SEQUENCE [LARGE SCALE GENOMIC DNA]</scope>
    <source>
        <strain evidence="5">cv. OR44</strain>
    </source>
</reference>
<evidence type="ECO:0000256" key="2">
    <source>
        <dbReference type="ARBA" id="ARBA00022803"/>
    </source>
</evidence>
<sequence>MRIGRAKRRLWKPSPFLLTSPRYRSHSHRIPSHRTAPRKTLTKGKQGRRGADAMDASRVGELRTFVEACKKDPSLLADPNLAFFRDYLESLGAHLPAAAFTKATPKPKVSDLFSFAPISSIIS</sequence>
<dbReference type="GO" id="GO:0000118">
    <property type="term" value="C:histone deacetylase complex"/>
    <property type="evidence" value="ECO:0007669"/>
    <property type="project" value="TreeGrafter"/>
</dbReference>
<dbReference type="Pfam" id="PF18253">
    <property type="entry name" value="HipN"/>
    <property type="match status" value="1"/>
</dbReference>
<dbReference type="EnsemblPlants" id="OMERI02G00040.4">
    <property type="protein sequence ID" value="OMERI02G00040.4"/>
    <property type="gene ID" value="OMERI02G00040"/>
</dbReference>
<keyword evidence="1" id="KW-0677">Repeat</keyword>
<evidence type="ECO:0000313" key="6">
    <source>
        <dbReference type="Proteomes" id="UP000008021"/>
    </source>
</evidence>
<evidence type="ECO:0000256" key="3">
    <source>
        <dbReference type="SAM" id="MobiDB-lite"/>
    </source>
</evidence>
<evidence type="ECO:0000259" key="4">
    <source>
        <dbReference type="Pfam" id="PF18253"/>
    </source>
</evidence>
<dbReference type="CDD" id="cd14438">
    <property type="entry name" value="Hip_N"/>
    <property type="match status" value="1"/>
</dbReference>